<evidence type="ECO:0000313" key="3">
    <source>
        <dbReference type="EMBL" id="KAF8405756.1"/>
    </source>
</evidence>
<dbReference type="Proteomes" id="UP000655225">
    <property type="component" value="Unassembled WGS sequence"/>
</dbReference>
<dbReference type="InterPro" id="IPR053316">
    <property type="entry name" value="Epigenetic_reg_gene_expr"/>
</dbReference>
<organism evidence="3 4">
    <name type="scientific">Tetracentron sinense</name>
    <name type="common">Spur-leaf</name>
    <dbReference type="NCBI Taxonomy" id="13715"/>
    <lineage>
        <taxon>Eukaryota</taxon>
        <taxon>Viridiplantae</taxon>
        <taxon>Streptophyta</taxon>
        <taxon>Embryophyta</taxon>
        <taxon>Tracheophyta</taxon>
        <taxon>Spermatophyta</taxon>
        <taxon>Magnoliopsida</taxon>
        <taxon>Trochodendrales</taxon>
        <taxon>Trochodendraceae</taxon>
        <taxon>Tetracentron</taxon>
    </lineage>
</organism>
<comment type="caution">
    <text evidence="3">The sequence shown here is derived from an EMBL/GenBank/DDBJ whole genome shotgun (WGS) entry which is preliminary data.</text>
</comment>
<dbReference type="SUPFAM" id="SSF54928">
    <property type="entry name" value="RNA-binding domain, RBD"/>
    <property type="match status" value="1"/>
</dbReference>
<reference evidence="3 4" key="1">
    <citation type="submission" date="2020-04" db="EMBL/GenBank/DDBJ databases">
        <title>Plant Genome Project.</title>
        <authorList>
            <person name="Zhang R.-G."/>
        </authorList>
    </citation>
    <scope>NUCLEOTIDE SEQUENCE [LARGE SCALE GENOMIC DNA]</scope>
    <source>
        <strain evidence="3">YNK0</strain>
        <tissue evidence="3">Leaf</tissue>
    </source>
</reference>
<name>A0A834ZLA4_TETSI</name>
<accession>A0A834ZLA4</accession>
<dbReference type="OMA" id="MFDDRPI"/>
<dbReference type="InterPro" id="IPR035979">
    <property type="entry name" value="RBD_domain_sf"/>
</dbReference>
<feature type="domain" description="RRM" evidence="2">
    <location>
        <begin position="47"/>
        <end position="130"/>
    </location>
</feature>
<dbReference type="PROSITE" id="PS50102">
    <property type="entry name" value="RRM"/>
    <property type="match status" value="1"/>
</dbReference>
<dbReference type="InterPro" id="IPR012677">
    <property type="entry name" value="Nucleotide-bd_a/b_plait_sf"/>
</dbReference>
<dbReference type="Gene3D" id="3.30.70.330">
    <property type="match status" value="1"/>
</dbReference>
<keyword evidence="4" id="KW-1185">Reference proteome</keyword>
<dbReference type="SMART" id="SM00360">
    <property type="entry name" value="RRM"/>
    <property type="match status" value="1"/>
</dbReference>
<evidence type="ECO:0000313" key="4">
    <source>
        <dbReference type="Proteomes" id="UP000655225"/>
    </source>
</evidence>
<protein>
    <recommendedName>
        <fullName evidence="2">RRM domain-containing protein</fullName>
    </recommendedName>
</protein>
<dbReference type="PANTHER" id="PTHR36309">
    <property type="entry name" value="RNA-BINDING (RRM/RBD/RNP MOTIFS) FAMILY PROTEIN"/>
    <property type="match status" value="1"/>
</dbReference>
<keyword evidence="1" id="KW-0694">RNA-binding</keyword>
<gene>
    <name evidence="3" type="ORF">HHK36_007833</name>
</gene>
<dbReference type="OrthoDB" id="1913496at2759"/>
<proteinExistence type="predicted"/>
<dbReference type="PANTHER" id="PTHR36309:SF1">
    <property type="entry name" value="RNA-BINDING (RRM_RBD_RNP MOTIFS) FAMILY PROTEIN"/>
    <property type="match status" value="1"/>
</dbReference>
<dbReference type="InterPro" id="IPR000504">
    <property type="entry name" value="RRM_dom"/>
</dbReference>
<evidence type="ECO:0000256" key="1">
    <source>
        <dbReference type="PROSITE-ProRule" id="PRU00176"/>
    </source>
</evidence>
<dbReference type="EMBL" id="JABCRI010000005">
    <property type="protein sequence ID" value="KAF8405756.1"/>
    <property type="molecule type" value="Genomic_DNA"/>
</dbReference>
<dbReference type="GO" id="GO:0003723">
    <property type="term" value="F:RNA binding"/>
    <property type="evidence" value="ECO:0007669"/>
    <property type="project" value="UniProtKB-UniRule"/>
</dbReference>
<sequence length="261" mass="29930">MKPGSLLRNLCDHYILLVLQEGFCIYHFYMGTPDHKEYAAFEEKVRRTIYIDNLSPQVTGAVLKTALGQFGTVTDVQFIPNYTEFRSIPQCTLVEMETAKQAKSIVTEMTNYPFMMSGMPRPVRARPAEVEMFSDRPPKPGRKIHCRWVDPNDPDFEVAKKLKFLTRKHAAEASFILKCMDTFAIPLCSLHRNLQLHWTVDTFGTIVLILQLQLEEEEKLAKQQAESLKANYKKFEMIESVMLDGTAGRLARHYGLSAMDD</sequence>
<dbReference type="AlphaFoldDB" id="A0A834ZLA4"/>
<dbReference type="Pfam" id="PF00076">
    <property type="entry name" value="RRM_1"/>
    <property type="match status" value="1"/>
</dbReference>
<evidence type="ECO:0000259" key="2">
    <source>
        <dbReference type="PROSITE" id="PS50102"/>
    </source>
</evidence>